<dbReference type="Gene3D" id="3.30.70.2740">
    <property type="match status" value="1"/>
</dbReference>
<dbReference type="InterPro" id="IPR004017">
    <property type="entry name" value="Cys_rich_dom"/>
</dbReference>
<gene>
    <name evidence="6" type="ORF">GCM10023322_21410</name>
</gene>
<keyword evidence="7" id="KW-1185">Reference proteome</keyword>
<comment type="cofactor">
    <cofactor evidence="1">
        <name>FAD</name>
        <dbReference type="ChEBI" id="CHEBI:57692"/>
    </cofactor>
</comment>
<organism evidence="6 7">
    <name type="scientific">Rugosimonospora acidiphila</name>
    <dbReference type="NCBI Taxonomy" id="556531"/>
    <lineage>
        <taxon>Bacteria</taxon>
        <taxon>Bacillati</taxon>
        <taxon>Actinomycetota</taxon>
        <taxon>Actinomycetes</taxon>
        <taxon>Micromonosporales</taxon>
        <taxon>Micromonosporaceae</taxon>
        <taxon>Rugosimonospora</taxon>
    </lineage>
</organism>
<evidence type="ECO:0000256" key="3">
    <source>
        <dbReference type="ARBA" id="ARBA00022827"/>
    </source>
</evidence>
<protein>
    <submittedName>
        <fullName evidence="6">FAD-binding and (Fe-S)-binding domain-containing protein</fullName>
    </submittedName>
</protein>
<dbReference type="PANTHER" id="PTHR11748">
    <property type="entry name" value="D-LACTATE DEHYDROGENASE"/>
    <property type="match status" value="1"/>
</dbReference>
<dbReference type="Pfam" id="PF02754">
    <property type="entry name" value="CCG"/>
    <property type="match status" value="2"/>
</dbReference>
<dbReference type="SUPFAM" id="SSF56176">
    <property type="entry name" value="FAD-binding/transporter-associated domain-like"/>
    <property type="match status" value="1"/>
</dbReference>
<evidence type="ECO:0000256" key="4">
    <source>
        <dbReference type="ARBA" id="ARBA00023002"/>
    </source>
</evidence>
<dbReference type="InterPro" id="IPR016166">
    <property type="entry name" value="FAD-bd_PCMH"/>
</dbReference>
<dbReference type="InterPro" id="IPR004113">
    <property type="entry name" value="FAD-bd_oxidored_4_C"/>
</dbReference>
<proteinExistence type="predicted"/>
<dbReference type="Gene3D" id="1.10.45.10">
    <property type="entry name" value="Vanillyl-alcohol Oxidase, Chain A, domain 4"/>
    <property type="match status" value="1"/>
</dbReference>
<keyword evidence="4" id="KW-0560">Oxidoreductase</keyword>
<dbReference type="Proteomes" id="UP001501570">
    <property type="component" value="Unassembled WGS sequence"/>
</dbReference>
<dbReference type="InterPro" id="IPR016171">
    <property type="entry name" value="Vanillyl_alc_oxidase_C-sub2"/>
</dbReference>
<evidence type="ECO:0000256" key="1">
    <source>
        <dbReference type="ARBA" id="ARBA00001974"/>
    </source>
</evidence>
<dbReference type="InterPro" id="IPR016169">
    <property type="entry name" value="FAD-bd_PCMH_sub2"/>
</dbReference>
<dbReference type="SUPFAM" id="SSF55103">
    <property type="entry name" value="FAD-linked oxidases, C-terminal domain"/>
    <property type="match status" value="1"/>
</dbReference>
<keyword evidence="2" id="KW-0285">Flavoprotein</keyword>
<dbReference type="PROSITE" id="PS51387">
    <property type="entry name" value="FAD_PCMH"/>
    <property type="match status" value="1"/>
</dbReference>
<dbReference type="EMBL" id="BAABJQ010000005">
    <property type="protein sequence ID" value="GAA5183058.1"/>
    <property type="molecule type" value="Genomic_DNA"/>
</dbReference>
<accession>A0ABP9RQ03</accession>
<dbReference type="Pfam" id="PF02913">
    <property type="entry name" value="FAD-oxidase_C"/>
    <property type="match status" value="1"/>
</dbReference>
<evidence type="ECO:0000259" key="5">
    <source>
        <dbReference type="PROSITE" id="PS51387"/>
    </source>
</evidence>
<feature type="domain" description="FAD-binding PCMH-type" evidence="5">
    <location>
        <begin position="50"/>
        <end position="279"/>
    </location>
</feature>
<evidence type="ECO:0000313" key="6">
    <source>
        <dbReference type="EMBL" id="GAA5183058.1"/>
    </source>
</evidence>
<name>A0ABP9RQ03_9ACTN</name>
<dbReference type="InterPro" id="IPR036318">
    <property type="entry name" value="FAD-bd_PCMH-like_sf"/>
</dbReference>
<dbReference type="Pfam" id="PF13183">
    <property type="entry name" value="Fer4_8"/>
    <property type="match status" value="1"/>
</dbReference>
<keyword evidence="3" id="KW-0274">FAD</keyword>
<sequence>MAPAVIAVRPWLTQGLDIEGLSAALRETVRGEVRFDKGSRGAYDTDASNYRQIPIGVVIPKSTDDVVAAVEACHRFGAPVFSRGGGTSLGGQCTNTAVLLDMAKYYNKVESIDGETRVSVVQPGMVLDELNRASRGQAGIMFGPRPATHTHCTIGGMLGNNSCGSTAQWSGTTAENVRRLEVLTYDGLRMWVGPTDDEEYEAIQRAGGRRAEIYRSLRELVDRYGDEIRSRFPNIPRRISGYNLPDLLPENGFNVARALVGSESTCVTILRAELDMLPEPPHLCLLLAGYQDVAAVGDRVTLAGDFNPYMVEGLDHRLLEYERGRRLNMRALHKLPEVGAWMMVKTIGDTPEQAHERAEGLLRKLQEAGGLITWRIYQDPEDQEEIDKVRDVALGATSRVPGRLDTWPGWEDSAVPPERLGDYLRDLRNLLDDYGYDEAPLYGHFGQGCVHTSIPFDLVTANGIGKFRTFLTKSAHLVADYGGSLSGEHGDGQARGELLPVMFGERLVRAFERFKAIFDPDGKMNPGKVVHANPLDAQLRLGVDWRPPTPQTHFDFPDDGGFVGVPTRCFGVGECRRHDSGTEVMCPSYVVTKEEEHSTRGRMRLLYEMMRGDFITDGWRSTEVRDSLDLCLACKGCKRDCPIGVDVATYKSEFLSHHYAGRIRPLYHYSLGWLPLWARLAAPVPFLANTVTRTPGLRYVAKAVAGIDQRRAVPKFASRRFVDSFHRRGNRGSGERGRVVLWPDTFTNSMQPHIAASATVVLEAAGFEVIVPRSTVCCGLTWISTGQLSVAEKVARHSLDVLIPYLREGLQVVGLEPSCTSVMRSDMVDLLDGDVDAVRLRAQTVTLAELLNERAGDFTPRLSTQDGRRPVGVVQKHCHQHAVLGFEQDKDLMERIGLEPQILKSGCCGLAGDFGMTAAHREVSMACAERVLLPAVRDADPDAVILADGFSCRTQIDGAGTGRAGVHLAELVAAAVRGQRLGQYPERTIGGR</sequence>
<dbReference type="SUPFAM" id="SSF46548">
    <property type="entry name" value="alpha-helical ferredoxin"/>
    <property type="match status" value="1"/>
</dbReference>
<evidence type="ECO:0000313" key="7">
    <source>
        <dbReference type="Proteomes" id="UP001501570"/>
    </source>
</evidence>
<dbReference type="InterPro" id="IPR017896">
    <property type="entry name" value="4Fe4S_Fe-S-bd"/>
</dbReference>
<evidence type="ECO:0000256" key="2">
    <source>
        <dbReference type="ARBA" id="ARBA00022630"/>
    </source>
</evidence>
<comment type="caution">
    <text evidence="6">The sequence shown here is derived from an EMBL/GenBank/DDBJ whole genome shotgun (WGS) entry which is preliminary data.</text>
</comment>
<reference evidence="7" key="1">
    <citation type="journal article" date="2019" name="Int. J. Syst. Evol. Microbiol.">
        <title>The Global Catalogue of Microorganisms (GCM) 10K type strain sequencing project: providing services to taxonomists for standard genome sequencing and annotation.</title>
        <authorList>
            <consortium name="The Broad Institute Genomics Platform"/>
            <consortium name="The Broad Institute Genome Sequencing Center for Infectious Disease"/>
            <person name="Wu L."/>
            <person name="Ma J."/>
        </authorList>
    </citation>
    <scope>NUCLEOTIDE SEQUENCE [LARGE SCALE GENOMIC DNA]</scope>
    <source>
        <strain evidence="7">JCM 18304</strain>
    </source>
</reference>
<dbReference type="InterPro" id="IPR006094">
    <property type="entry name" value="Oxid_FAD_bind_N"/>
</dbReference>
<dbReference type="Pfam" id="PF01565">
    <property type="entry name" value="FAD_binding_4"/>
    <property type="match status" value="1"/>
</dbReference>
<dbReference type="Gene3D" id="3.30.465.10">
    <property type="match status" value="1"/>
</dbReference>
<dbReference type="PANTHER" id="PTHR11748:SF119">
    <property type="entry name" value="D-2-HYDROXYGLUTARATE DEHYDROGENASE"/>
    <property type="match status" value="1"/>
</dbReference>
<dbReference type="InterPro" id="IPR016164">
    <property type="entry name" value="FAD-linked_Oxase-like_C"/>
</dbReference>